<dbReference type="GO" id="GO:0009649">
    <property type="term" value="P:entrainment of circadian clock"/>
    <property type="evidence" value="ECO:0007669"/>
    <property type="project" value="TreeGrafter"/>
</dbReference>
<feature type="region of interest" description="Disordered" evidence="5">
    <location>
        <begin position="1406"/>
        <end position="1439"/>
    </location>
</feature>
<feature type="region of interest" description="Disordered" evidence="5">
    <location>
        <begin position="1289"/>
        <end position="1308"/>
    </location>
</feature>
<evidence type="ECO:0000259" key="7">
    <source>
        <dbReference type="Pfam" id="PF05029"/>
    </source>
</evidence>
<dbReference type="GO" id="GO:0043111">
    <property type="term" value="P:replication fork arrest"/>
    <property type="evidence" value="ECO:0007669"/>
    <property type="project" value="TreeGrafter"/>
</dbReference>
<keyword evidence="4" id="KW-0131">Cell cycle</keyword>
<dbReference type="InterPro" id="IPR007725">
    <property type="entry name" value="TIMELESS_C"/>
</dbReference>
<dbReference type="InterPro" id="IPR006906">
    <property type="entry name" value="Timeless_N"/>
</dbReference>
<accession>A0A8R2H9U2</accession>
<feature type="compositionally biased region" description="Acidic residues" evidence="5">
    <location>
        <begin position="670"/>
        <end position="680"/>
    </location>
</feature>
<dbReference type="KEGG" id="api:100159918"/>
<evidence type="ECO:0000259" key="6">
    <source>
        <dbReference type="Pfam" id="PF04821"/>
    </source>
</evidence>
<feature type="domain" description="Timeless N-terminal" evidence="6">
    <location>
        <begin position="22"/>
        <end position="284"/>
    </location>
</feature>
<evidence type="ECO:0000256" key="1">
    <source>
        <dbReference type="ARBA" id="ARBA00004123"/>
    </source>
</evidence>
<dbReference type="OrthoDB" id="310853at2759"/>
<dbReference type="RefSeq" id="XP_016662949.1">
    <property type="nucleotide sequence ID" value="XM_016807460.1"/>
</dbReference>
<feature type="compositionally biased region" description="Basic residues" evidence="5">
    <location>
        <begin position="937"/>
        <end position="948"/>
    </location>
</feature>
<keyword evidence="9" id="KW-1185">Reference proteome</keyword>
<dbReference type="GO" id="GO:0000076">
    <property type="term" value="P:DNA replication checkpoint signaling"/>
    <property type="evidence" value="ECO:0007669"/>
    <property type="project" value="TreeGrafter"/>
</dbReference>
<dbReference type="Pfam" id="PF26019">
    <property type="entry name" value="HTH_TIMELESS"/>
    <property type="match status" value="1"/>
</dbReference>
<dbReference type="GO" id="GO:0003677">
    <property type="term" value="F:DNA binding"/>
    <property type="evidence" value="ECO:0007669"/>
    <property type="project" value="TreeGrafter"/>
</dbReference>
<comment type="subcellular location">
    <subcellularLocation>
        <location evidence="1">Nucleus</location>
    </subcellularLocation>
</comment>
<dbReference type="CTD" id="41615"/>
<organism evidence="8 9">
    <name type="scientific">Acyrthosiphon pisum</name>
    <name type="common">Pea aphid</name>
    <dbReference type="NCBI Taxonomy" id="7029"/>
    <lineage>
        <taxon>Eukaryota</taxon>
        <taxon>Metazoa</taxon>
        <taxon>Ecdysozoa</taxon>
        <taxon>Arthropoda</taxon>
        <taxon>Hexapoda</taxon>
        <taxon>Insecta</taxon>
        <taxon>Pterygota</taxon>
        <taxon>Neoptera</taxon>
        <taxon>Paraneoptera</taxon>
        <taxon>Hemiptera</taxon>
        <taxon>Sternorrhyncha</taxon>
        <taxon>Aphidomorpha</taxon>
        <taxon>Aphidoidea</taxon>
        <taxon>Aphididae</taxon>
        <taxon>Macrosiphini</taxon>
        <taxon>Acyrthosiphon</taxon>
    </lineage>
</organism>
<feature type="region of interest" description="Disordered" evidence="5">
    <location>
        <begin position="654"/>
        <end position="684"/>
    </location>
</feature>
<dbReference type="GO" id="GO:0006281">
    <property type="term" value="P:DNA repair"/>
    <property type="evidence" value="ECO:0007669"/>
    <property type="project" value="TreeGrafter"/>
</dbReference>
<sequence>MALVHAELTATCNSLGCAGAEKYCIDPQCSEAVRDLIKFLRRDGDDHEIRRHLGTANIVETDLLPILVEYSNNSDLFDLIIRLLVNLTTPALLIYNEQPPIEKTQSQNYLQIVSHLQKYKRAFTDINVWKVIVNKLAEVIQAEYHEKGEEKVLSTVRLLILVRNILHVPADNDAECRPDNDANLHDQVLWALHQSQLIDIIMYITCSANEEQYYLHALEIISLMLRDQKAAELANASVNRTETEKQRDEHDLKMVMDKERKEKMDKLKKYSGSRHSKFGGRYVVSGMKSIGENEMVVSSMTSNINKAFDRHKKPLKTPRNRLPMRDAGIERKSAFSVRLFLKEFCVEFLHGAYNMLMKHVREMLVRSKGQPNDESYYFWAMQFFMEFNRNYRFEIKLVSETMALNIFHFVQERIEESREKLITDKKKIPIWSKRMHLGLKAYKELIETLLVMYQSKNPTLESSARTILTNLFYMVEYRDLLLSLLNLYDETKFSQMYLKDLIETNHVFMKLLEHVGKKQRNLIVQCKTRKKKASKKTKTATQVTPENDDDMWNNFSPDLKEIIQIRDLAVDAIEARPYDPISEVPMEDQKVEAMQRIRIHIRNKRLEESVQLLRASREVWPEDSYFGKPGLNSDDELDILKQIFHADLGTPIGYDENVTESNDTENINVGDEEEDDEEESSQIRTEEANFEFIDFVKKFAKPKILQNCCQLLKEFDSNSTYTNHAIVKLLHRITYDCKYSALMFQASVFRVFQKIFSSKNPNHKELKHFATFIMRKFTEVAKKNKKVFMEILFWKELKTAFEIEEGYNSDQIPKTNWSEEQEDELHRLHEEYTRDMPDEDEVAWICKNLIRQDRSRISVLKKLKQLEIIPIRKAPKIIREFSEAEIVQMTQLFQEFKDASNPIHLIMNKLDVKRPRNHIIDKMLELGLIKDRDELRKKKPKNSNKSKKNQNNSSDESNDDLDSDNDDTEPIYHSLTSVYVLNAIKKVIDKDMKTALLWLVESLDEAANDLDVDESDIPLLPLTDECMTAVNDIDFQEMMQVLGIHKPSSIQETYWRIPGRWQANDIRQRSTTITNVIEGNFVADDLANTNGRVDDSSDEDVGATFERIRKSLAQNSVKDDRKTVNTSLKTNSSKIIEKSDVSDFSKNKIEFNKKIGRNRKTFLLEDSDVEDDVTPIKVPSDDCNSGVSEHNFSMKKLLEDSDDDDLENSIVLKKKKKTVFEDSDEEDREAILNQNISKQVISNQNVVSMKTIVEVDINADNSDEENNFLSTKEKAKTTLLEEVTDITTRSQLNSSDEEGFDKNLKRKPSLSNSDLEEEIGDLENIIVSKKKKKTVFEDSDEEYRETILDQNISEQVNSDKDSEQNVVSMKTIVEADINADNSDEEKNDLTKIKKAKTTTSLEEVADFTTRSQLDGSDEEGFDKNHKRKPSLTDSDSEEEIGGFVKKTKYFINDDSD</sequence>
<dbReference type="Pfam" id="PF04821">
    <property type="entry name" value="TIMELESS"/>
    <property type="match status" value="1"/>
</dbReference>
<proteinExistence type="inferred from homology"/>
<feature type="domain" description="Timeless C-terminal" evidence="7">
    <location>
        <begin position="984"/>
        <end position="1067"/>
    </location>
</feature>
<evidence type="ECO:0008006" key="10">
    <source>
        <dbReference type="Google" id="ProtNLM"/>
    </source>
</evidence>
<dbReference type="Proteomes" id="UP000007819">
    <property type="component" value="Chromosome A1"/>
</dbReference>
<evidence type="ECO:0000256" key="2">
    <source>
        <dbReference type="ARBA" id="ARBA00008174"/>
    </source>
</evidence>
<evidence type="ECO:0000313" key="9">
    <source>
        <dbReference type="Proteomes" id="UP000007819"/>
    </source>
</evidence>
<dbReference type="GeneID" id="100159918"/>
<feature type="region of interest" description="Disordered" evidence="5">
    <location>
        <begin position="935"/>
        <end position="967"/>
    </location>
</feature>
<dbReference type="RefSeq" id="XP_008186746.1">
    <property type="nucleotide sequence ID" value="XM_008188524.2"/>
</dbReference>
<dbReference type="EnsemblMetazoa" id="XM_016807460.2">
    <property type="protein sequence ID" value="XP_016662949.1"/>
    <property type="gene ID" value="LOC100159918"/>
</dbReference>
<reference evidence="9" key="1">
    <citation type="submission" date="2010-06" db="EMBL/GenBank/DDBJ databases">
        <authorList>
            <person name="Jiang H."/>
            <person name="Abraham K."/>
            <person name="Ali S."/>
            <person name="Alsbrooks S.L."/>
            <person name="Anim B.N."/>
            <person name="Anosike U.S."/>
            <person name="Attaway T."/>
            <person name="Bandaranaike D.P."/>
            <person name="Battles P.K."/>
            <person name="Bell S.N."/>
            <person name="Bell A.V."/>
            <person name="Beltran B."/>
            <person name="Bickham C."/>
            <person name="Bustamante Y."/>
            <person name="Caleb T."/>
            <person name="Canada A."/>
            <person name="Cardenas V."/>
            <person name="Carter K."/>
            <person name="Chacko J."/>
            <person name="Chandrabose M.N."/>
            <person name="Chavez D."/>
            <person name="Chavez A."/>
            <person name="Chen L."/>
            <person name="Chu H.-S."/>
            <person name="Claassen K.J."/>
            <person name="Cockrell R."/>
            <person name="Collins M."/>
            <person name="Cooper J.A."/>
            <person name="Cree A."/>
            <person name="Curry S.M."/>
            <person name="Da Y."/>
            <person name="Dao M.D."/>
            <person name="Das B."/>
            <person name="Davila M.-L."/>
            <person name="Davy-Carroll L."/>
            <person name="Denson S."/>
            <person name="Dinh H."/>
            <person name="Ebong V.E."/>
            <person name="Edwards J.R."/>
            <person name="Egan A."/>
            <person name="El-Daye J."/>
            <person name="Escobedo L."/>
            <person name="Fernandez S."/>
            <person name="Fernando P.R."/>
            <person name="Flagg N."/>
            <person name="Forbes L.D."/>
            <person name="Fowler R.G."/>
            <person name="Fu Q."/>
            <person name="Gabisi R.A."/>
            <person name="Ganer J."/>
            <person name="Garbino Pronczuk A."/>
            <person name="Garcia R.M."/>
            <person name="Garner T."/>
            <person name="Garrett T.E."/>
            <person name="Gonzalez D.A."/>
            <person name="Hamid H."/>
            <person name="Hawkins E.S."/>
            <person name="Hirani K."/>
            <person name="Hogues M.E."/>
            <person name="Hollins B."/>
            <person name="Hsiao C.-H."/>
            <person name="Jabil R."/>
            <person name="James M.L."/>
            <person name="Jhangiani S.N."/>
            <person name="Johnson B."/>
            <person name="Johnson Q."/>
            <person name="Joshi V."/>
            <person name="Kalu J.B."/>
            <person name="Kam C."/>
            <person name="Kashfia A."/>
            <person name="Keebler J."/>
            <person name="Kisamo H."/>
            <person name="Kovar C.L."/>
            <person name="Lago L.A."/>
            <person name="Lai C.-Y."/>
            <person name="Laidlaw J."/>
            <person name="Lara F."/>
            <person name="Le T.-K."/>
            <person name="Lee S.L."/>
            <person name="Legall F.H."/>
            <person name="Lemon S.J."/>
            <person name="Lewis L.R."/>
            <person name="Li B."/>
            <person name="Liu Y."/>
            <person name="Liu Y.-S."/>
            <person name="Lopez J."/>
            <person name="Lozado R.J."/>
            <person name="Lu J."/>
            <person name="Madu R.C."/>
            <person name="Maheshwari M."/>
            <person name="Maheshwari R."/>
            <person name="Malloy K."/>
            <person name="Martinez E."/>
            <person name="Mathew T."/>
            <person name="Mercado I.C."/>
            <person name="Mercado C."/>
            <person name="Meyer B."/>
            <person name="Montgomery K."/>
            <person name="Morgan M.B."/>
            <person name="Munidasa M."/>
            <person name="Nazareth L.V."/>
            <person name="Nelson J."/>
            <person name="Ng B.M."/>
            <person name="Nguyen N.B."/>
            <person name="Nguyen P.Q."/>
            <person name="Nguyen T."/>
            <person name="Obregon M."/>
            <person name="Okwuonu G.O."/>
            <person name="Onwere C.G."/>
            <person name="Orozco G."/>
            <person name="Parra A."/>
            <person name="Patel S."/>
            <person name="Patil S."/>
            <person name="Perez A."/>
            <person name="Perez Y."/>
            <person name="Pham C."/>
            <person name="Primus E.L."/>
            <person name="Pu L.-L."/>
            <person name="Puazo M."/>
            <person name="Qin X."/>
            <person name="Quiroz J.B."/>
            <person name="Reese J."/>
            <person name="Richards S."/>
            <person name="Rives C.M."/>
            <person name="Robberts R."/>
            <person name="Ruiz S.J."/>
            <person name="Ruiz M.J."/>
            <person name="Santibanez J."/>
            <person name="Schneider B.W."/>
            <person name="Sisson I."/>
            <person name="Smith M."/>
            <person name="Sodergren E."/>
            <person name="Song X.-Z."/>
            <person name="Song B.B."/>
            <person name="Summersgill H."/>
            <person name="Thelus R."/>
            <person name="Thornton R.D."/>
            <person name="Trejos Z.Y."/>
            <person name="Usmani K."/>
            <person name="Vattathil S."/>
            <person name="Villasana D."/>
            <person name="Walker D.L."/>
            <person name="Wang S."/>
            <person name="Wang K."/>
            <person name="White C.S."/>
            <person name="Williams A.C."/>
            <person name="Williamson J."/>
            <person name="Wilson K."/>
            <person name="Woghiren I.O."/>
            <person name="Woodworth J.R."/>
            <person name="Worley K.C."/>
            <person name="Wright R.A."/>
            <person name="Wu W."/>
            <person name="Young L."/>
            <person name="Zhang L."/>
            <person name="Zhang J."/>
            <person name="Zhu Y."/>
            <person name="Muzny D.M."/>
            <person name="Weinstock G."/>
            <person name="Gibbs R.A."/>
        </authorList>
    </citation>
    <scope>NUCLEOTIDE SEQUENCE [LARGE SCALE GENOMIC DNA]</scope>
    <source>
        <strain evidence="9">LSR1</strain>
    </source>
</reference>
<evidence type="ECO:0000256" key="4">
    <source>
        <dbReference type="ARBA" id="ARBA00023306"/>
    </source>
</evidence>
<protein>
    <recommendedName>
        <fullName evidence="10">Timeless</fullName>
    </recommendedName>
</protein>
<evidence type="ECO:0000256" key="3">
    <source>
        <dbReference type="ARBA" id="ARBA00023242"/>
    </source>
</evidence>
<keyword evidence="3" id="KW-0539">Nucleus</keyword>
<feature type="compositionally biased region" description="Acidic residues" evidence="5">
    <location>
        <begin position="956"/>
        <end position="967"/>
    </location>
</feature>
<dbReference type="PANTHER" id="PTHR22940:SF4">
    <property type="entry name" value="PROTEIN TIMELESS HOMOLOG"/>
    <property type="match status" value="1"/>
</dbReference>
<name>A0A8R2H9U2_ACYPI</name>
<dbReference type="PANTHER" id="PTHR22940">
    <property type="entry name" value="TIMEOUT/TIMELESS-2"/>
    <property type="match status" value="1"/>
</dbReference>
<dbReference type="Pfam" id="PF05029">
    <property type="entry name" value="TIMELESS_C"/>
    <property type="match status" value="1"/>
</dbReference>
<dbReference type="GO" id="GO:0048511">
    <property type="term" value="P:rhythmic process"/>
    <property type="evidence" value="ECO:0007669"/>
    <property type="project" value="UniProtKB-KW"/>
</dbReference>
<dbReference type="GO" id="GO:0031298">
    <property type="term" value="C:replication fork protection complex"/>
    <property type="evidence" value="ECO:0007669"/>
    <property type="project" value="TreeGrafter"/>
</dbReference>
<dbReference type="InterPro" id="IPR044998">
    <property type="entry name" value="Timeless"/>
</dbReference>
<evidence type="ECO:0000256" key="5">
    <source>
        <dbReference type="SAM" id="MobiDB-lite"/>
    </source>
</evidence>
<evidence type="ECO:0000313" key="8">
    <source>
        <dbReference type="EnsemblMetazoa" id="XP_016662949.1"/>
    </source>
</evidence>
<comment type="similarity">
    <text evidence="2">Belongs to the timeless family.</text>
</comment>
<reference evidence="8" key="2">
    <citation type="submission" date="2022-06" db="UniProtKB">
        <authorList>
            <consortium name="EnsemblMetazoa"/>
        </authorList>
    </citation>
    <scope>IDENTIFICATION</scope>
</reference>
<dbReference type="EnsemblMetazoa" id="XM_008188524.3">
    <property type="protein sequence ID" value="XP_008186746.1"/>
    <property type="gene ID" value="LOC100159918"/>
</dbReference>